<keyword evidence="3" id="KW-1185">Reference proteome</keyword>
<feature type="non-terminal residue" evidence="2">
    <location>
        <position position="1"/>
    </location>
</feature>
<feature type="compositionally biased region" description="Polar residues" evidence="1">
    <location>
        <begin position="81"/>
        <end position="104"/>
    </location>
</feature>
<protein>
    <submittedName>
        <fullName evidence="2">Uncharacterized protein</fullName>
    </submittedName>
</protein>
<comment type="caution">
    <text evidence="2">The sequence shown here is derived from an EMBL/GenBank/DDBJ whole genome shotgun (WGS) entry which is preliminary data.</text>
</comment>
<evidence type="ECO:0000313" key="2">
    <source>
        <dbReference type="EMBL" id="KAK9738036.1"/>
    </source>
</evidence>
<reference evidence="2 3" key="1">
    <citation type="submission" date="2023-04" db="EMBL/GenBank/DDBJ databases">
        <title>Genome of Basidiobolus ranarum AG-B5.</title>
        <authorList>
            <person name="Stajich J.E."/>
            <person name="Carter-House D."/>
            <person name="Gryganskyi A."/>
        </authorList>
    </citation>
    <scope>NUCLEOTIDE SEQUENCE [LARGE SCALE GENOMIC DNA]</scope>
    <source>
        <strain evidence="2 3">AG-B5</strain>
    </source>
</reference>
<feature type="compositionally biased region" description="Basic and acidic residues" evidence="1">
    <location>
        <begin position="116"/>
        <end position="133"/>
    </location>
</feature>
<feature type="compositionally biased region" description="Polar residues" evidence="1">
    <location>
        <begin position="1"/>
        <end position="24"/>
    </location>
</feature>
<dbReference type="Proteomes" id="UP001479436">
    <property type="component" value="Unassembled WGS sequence"/>
</dbReference>
<feature type="region of interest" description="Disordered" evidence="1">
    <location>
        <begin position="1"/>
        <end position="31"/>
    </location>
</feature>
<evidence type="ECO:0000256" key="1">
    <source>
        <dbReference type="SAM" id="MobiDB-lite"/>
    </source>
</evidence>
<feature type="region of interest" description="Disordered" evidence="1">
    <location>
        <begin position="76"/>
        <end position="161"/>
    </location>
</feature>
<dbReference type="EMBL" id="JASJQH010006088">
    <property type="protein sequence ID" value="KAK9738036.1"/>
    <property type="molecule type" value="Genomic_DNA"/>
</dbReference>
<organism evidence="2 3">
    <name type="scientific">Basidiobolus ranarum</name>
    <dbReference type="NCBI Taxonomy" id="34480"/>
    <lineage>
        <taxon>Eukaryota</taxon>
        <taxon>Fungi</taxon>
        <taxon>Fungi incertae sedis</taxon>
        <taxon>Zoopagomycota</taxon>
        <taxon>Entomophthoromycotina</taxon>
        <taxon>Basidiobolomycetes</taxon>
        <taxon>Basidiobolales</taxon>
        <taxon>Basidiobolaceae</taxon>
        <taxon>Basidiobolus</taxon>
    </lineage>
</organism>
<proteinExistence type="predicted"/>
<feature type="compositionally biased region" description="Polar residues" evidence="1">
    <location>
        <begin position="150"/>
        <end position="161"/>
    </location>
</feature>
<gene>
    <name evidence="2" type="ORF">K7432_018457</name>
</gene>
<sequence length="161" mass="17378">DLFASLSTKTASVPQNTTENSTAKKPQIPTATEFIPPAARIPNLTPAVKASAPENTKIHTRSVELNAEALVPLESVVAAEPSTSDAMSDPIQNKRPNSESTATAPSPKRRQFGVITKEEYEAKNKKLEETKELETEDEVAWEPPEGQTGDGKTSLNAKFGY</sequence>
<evidence type="ECO:0000313" key="3">
    <source>
        <dbReference type="Proteomes" id="UP001479436"/>
    </source>
</evidence>
<accession>A0ABR2WC61</accession>
<name>A0ABR2WC61_9FUNG</name>